<feature type="transmembrane region" description="Helical" evidence="1">
    <location>
        <begin position="6"/>
        <end position="27"/>
    </location>
</feature>
<evidence type="ECO:0000313" key="2">
    <source>
        <dbReference type="EMBL" id="KGF97145.1"/>
    </source>
</evidence>
<comment type="caution">
    <text evidence="2">The sequence shown here is derived from an EMBL/GenBank/DDBJ whole genome shotgun (WGS) entry which is preliminary data.</text>
</comment>
<gene>
    <name evidence="2" type="ORF">EU96_1786</name>
</gene>
<reference evidence="3" key="1">
    <citation type="journal article" date="2014" name="Sci. Data">
        <title>Genomes of diverse isolates of the marine cyanobacterium Prochlorococcus.</title>
        <authorList>
            <person name="Biller S."/>
            <person name="Berube P."/>
            <person name="Thompson J."/>
            <person name="Kelly L."/>
            <person name="Roggensack S."/>
            <person name="Awad L."/>
            <person name="Roache-Johnson K."/>
            <person name="Ding H."/>
            <person name="Giovannoni S.J."/>
            <person name="Moore L.R."/>
            <person name="Chisholm S.W."/>
        </authorList>
    </citation>
    <scope>NUCLEOTIDE SEQUENCE [LARGE SCALE GENOMIC DNA]</scope>
    <source>
        <strain evidence="3">MIT 9302</strain>
    </source>
</reference>
<proteinExistence type="predicted"/>
<evidence type="ECO:0000313" key="3">
    <source>
        <dbReference type="Proteomes" id="UP000030445"/>
    </source>
</evidence>
<name>A0A0A2A6C8_PROMR</name>
<dbReference type="Proteomes" id="UP000030445">
    <property type="component" value="Unassembled WGS sequence"/>
</dbReference>
<keyword evidence="1" id="KW-0472">Membrane</keyword>
<keyword evidence="1" id="KW-1133">Transmembrane helix</keyword>
<organism evidence="2 3">
    <name type="scientific">Prochlorococcus marinus str. MIT 9302</name>
    <dbReference type="NCBI Taxonomy" id="74545"/>
    <lineage>
        <taxon>Bacteria</taxon>
        <taxon>Bacillati</taxon>
        <taxon>Cyanobacteriota</taxon>
        <taxon>Cyanophyceae</taxon>
        <taxon>Synechococcales</taxon>
        <taxon>Prochlorococcaceae</taxon>
        <taxon>Prochlorococcus</taxon>
    </lineage>
</organism>
<accession>A0A0A2A6C8</accession>
<dbReference type="AlphaFoldDB" id="A0A0A2A6C8"/>
<sequence length="53" mass="6217">MTNLGLELLILTVLLIYFGVFMTQSIYRKYEKAYLRKTIFCSKSQSDPYCIAE</sequence>
<keyword evidence="1" id="KW-0812">Transmembrane</keyword>
<dbReference type="STRING" id="74545.EU96_1786"/>
<protein>
    <submittedName>
        <fullName evidence="2">Uncharacterized protein</fullName>
    </submittedName>
</protein>
<dbReference type="EMBL" id="JNAM01000011">
    <property type="protein sequence ID" value="KGF97145.1"/>
    <property type="molecule type" value="Genomic_DNA"/>
</dbReference>
<evidence type="ECO:0000256" key="1">
    <source>
        <dbReference type="SAM" id="Phobius"/>
    </source>
</evidence>